<feature type="compositionally biased region" description="Pro residues" evidence="1">
    <location>
        <begin position="1"/>
        <end position="11"/>
    </location>
</feature>
<dbReference type="EMBL" id="JARJCN010000015">
    <property type="protein sequence ID" value="KAJ7094074.1"/>
    <property type="molecule type" value="Genomic_DNA"/>
</dbReference>
<proteinExistence type="predicted"/>
<feature type="compositionally biased region" description="Polar residues" evidence="1">
    <location>
        <begin position="419"/>
        <end position="441"/>
    </location>
</feature>
<evidence type="ECO:0000256" key="1">
    <source>
        <dbReference type="SAM" id="MobiDB-lite"/>
    </source>
</evidence>
<protein>
    <recommendedName>
        <fullName evidence="2">Fungal-type protein kinase domain-containing protein</fullName>
    </recommendedName>
</protein>
<reference evidence="3" key="1">
    <citation type="submission" date="2023-03" db="EMBL/GenBank/DDBJ databases">
        <title>Massive genome expansion in bonnet fungi (Mycena s.s.) driven by repeated elements and novel gene families across ecological guilds.</title>
        <authorList>
            <consortium name="Lawrence Berkeley National Laboratory"/>
            <person name="Harder C.B."/>
            <person name="Miyauchi S."/>
            <person name="Viragh M."/>
            <person name="Kuo A."/>
            <person name="Thoen E."/>
            <person name="Andreopoulos B."/>
            <person name="Lu D."/>
            <person name="Skrede I."/>
            <person name="Drula E."/>
            <person name="Henrissat B."/>
            <person name="Morin E."/>
            <person name="Kohler A."/>
            <person name="Barry K."/>
            <person name="LaButti K."/>
            <person name="Morin E."/>
            <person name="Salamov A."/>
            <person name="Lipzen A."/>
            <person name="Mereny Z."/>
            <person name="Hegedus B."/>
            <person name="Baldrian P."/>
            <person name="Stursova M."/>
            <person name="Weitz H."/>
            <person name="Taylor A."/>
            <person name="Grigoriev I.V."/>
            <person name="Nagy L.G."/>
            <person name="Martin F."/>
            <person name="Kauserud H."/>
        </authorList>
    </citation>
    <scope>NUCLEOTIDE SEQUENCE</scope>
    <source>
        <strain evidence="3">CBHHK173m</strain>
    </source>
</reference>
<dbReference type="PANTHER" id="PTHR38248:SF2">
    <property type="entry name" value="FUNK1 11"/>
    <property type="match status" value="1"/>
</dbReference>
<dbReference type="InterPro" id="IPR011009">
    <property type="entry name" value="Kinase-like_dom_sf"/>
</dbReference>
<accession>A0AAD6U9H0</accession>
<dbReference type="SUPFAM" id="SSF56112">
    <property type="entry name" value="Protein kinase-like (PK-like)"/>
    <property type="match status" value="1"/>
</dbReference>
<evidence type="ECO:0000259" key="2">
    <source>
        <dbReference type="Pfam" id="PF17667"/>
    </source>
</evidence>
<dbReference type="GO" id="GO:0004672">
    <property type="term" value="F:protein kinase activity"/>
    <property type="evidence" value="ECO:0007669"/>
    <property type="project" value="InterPro"/>
</dbReference>
<feature type="compositionally biased region" description="Polar residues" evidence="1">
    <location>
        <begin position="448"/>
        <end position="458"/>
    </location>
</feature>
<name>A0AAD6U9H0_9AGAR</name>
<dbReference type="AlphaFoldDB" id="A0AAD6U9H0"/>
<dbReference type="PROSITE" id="PS00109">
    <property type="entry name" value="PROTEIN_KINASE_TYR"/>
    <property type="match status" value="1"/>
</dbReference>
<dbReference type="Pfam" id="PF17667">
    <property type="entry name" value="Pkinase_fungal"/>
    <property type="match status" value="1"/>
</dbReference>
<evidence type="ECO:0000313" key="4">
    <source>
        <dbReference type="Proteomes" id="UP001222325"/>
    </source>
</evidence>
<gene>
    <name evidence="3" type="ORF">B0H15DRAFT_831801</name>
</gene>
<dbReference type="Gene3D" id="1.10.510.10">
    <property type="entry name" value="Transferase(Phosphotransferase) domain 1"/>
    <property type="match status" value="1"/>
</dbReference>
<sequence>MTQDEMPPPGISAPQPSSKKRKIQESPRKGHVATTEAYQSDNLERKRDAVIADLGDVAEVSVDFFFNSVFPFVSTDAVNKVERKLKAGRHLTKDQDQEYRWKEFSENPANSTDHEDVAFAPLNKVFDAIVKMGQKPEVLNKSPTVAFQQCPNRTPVSDRSDTARPDGQCALTDKEARQVLADMGLAYSYYSNVASAEFKKEDDDKSRIDNARKIIWSCHNTLLTDPRRRFTFGFTIEDTLVRLWFFSRSCVMATERFDFMKDTKTFIHFILALAFATPEELGLDMTISLYPQVLPDQSIVIQFKIDVSGTTYITFAPLNDFSADAIRGRGMRIWKVYREGEPDVFHVIKDVWILSDSVTEGEQLRRLYRHLETLPPSPDGREPTEYFLTVMADGFVQLSDNRDDDTHVVMMRNQQIPDEAGSTQLTQQPSAQSKPSVSNKPSRMRGSQAMTMRHQSTGLPPKKLYVQVPPRRTCSPRKHYRVVFQDVGVPIFELESVPDVLNALSDAMAGLEILHNLHLVHRDVTPSNLLVVNGIGKLSDLEYMKNFDGDGPASNVAERSLAPKDPEHKTANKAFLAVEVEDNGYLFYEEHPIDPVTNERVTAKRPSDFQFNPLHDLESIYWIVLWVLIHRSTESVTSSAQQQLALKFFDLTNNHVHDNRQHAISGNRFDTTHFPGRFSSAVKSLILAGEALWQAYNECETPYVLHWMSDPEIPFVCKFEGVHNKLIGLFQEAAQLSANTIFFVGSEDPDADDSDASSSSISLPPLKRARMANDIPGGGHRLSRPSD</sequence>
<evidence type="ECO:0000313" key="3">
    <source>
        <dbReference type="EMBL" id="KAJ7094074.1"/>
    </source>
</evidence>
<comment type="caution">
    <text evidence="3">The sequence shown here is derived from an EMBL/GenBank/DDBJ whole genome shotgun (WGS) entry which is preliminary data.</text>
</comment>
<dbReference type="Proteomes" id="UP001222325">
    <property type="component" value="Unassembled WGS sequence"/>
</dbReference>
<dbReference type="InterPro" id="IPR008266">
    <property type="entry name" value="Tyr_kinase_AS"/>
</dbReference>
<feature type="region of interest" description="Disordered" evidence="1">
    <location>
        <begin position="1"/>
        <end position="40"/>
    </location>
</feature>
<organism evidence="3 4">
    <name type="scientific">Mycena belliarum</name>
    <dbReference type="NCBI Taxonomy" id="1033014"/>
    <lineage>
        <taxon>Eukaryota</taxon>
        <taxon>Fungi</taxon>
        <taxon>Dikarya</taxon>
        <taxon>Basidiomycota</taxon>
        <taxon>Agaricomycotina</taxon>
        <taxon>Agaricomycetes</taxon>
        <taxon>Agaricomycetidae</taxon>
        <taxon>Agaricales</taxon>
        <taxon>Marasmiineae</taxon>
        <taxon>Mycenaceae</taxon>
        <taxon>Mycena</taxon>
    </lineage>
</organism>
<keyword evidence="4" id="KW-1185">Reference proteome</keyword>
<feature type="domain" description="Fungal-type protein kinase" evidence="2">
    <location>
        <begin position="190"/>
        <end position="627"/>
    </location>
</feature>
<feature type="region of interest" description="Disordered" evidence="1">
    <location>
        <begin position="748"/>
        <end position="787"/>
    </location>
</feature>
<dbReference type="PANTHER" id="PTHR38248">
    <property type="entry name" value="FUNK1 6"/>
    <property type="match status" value="1"/>
</dbReference>
<feature type="region of interest" description="Disordered" evidence="1">
    <location>
        <begin position="419"/>
        <end position="463"/>
    </location>
</feature>
<dbReference type="InterPro" id="IPR040976">
    <property type="entry name" value="Pkinase_fungal"/>
</dbReference>